<dbReference type="Gene3D" id="2.40.10.220">
    <property type="entry name" value="predicted glycosyltransferase like domains"/>
    <property type="match status" value="1"/>
</dbReference>
<gene>
    <name evidence="2" type="ORF">C8D97_108180</name>
</gene>
<dbReference type="RefSeq" id="WP_109764062.1">
    <property type="nucleotide sequence ID" value="NZ_QGGU01000008.1"/>
</dbReference>
<accession>A0A316FNK8</accession>
<dbReference type="AlphaFoldDB" id="A0A316FNK8"/>
<dbReference type="GO" id="GO:0035438">
    <property type="term" value="F:cyclic-di-GMP binding"/>
    <property type="evidence" value="ECO:0007669"/>
    <property type="project" value="InterPro"/>
</dbReference>
<dbReference type="InterPro" id="IPR009875">
    <property type="entry name" value="PilZ_domain"/>
</dbReference>
<proteinExistence type="predicted"/>
<name>A0A316FNK8_9GAMM</name>
<evidence type="ECO:0000313" key="2">
    <source>
        <dbReference type="EMBL" id="PWK49270.1"/>
    </source>
</evidence>
<evidence type="ECO:0000313" key="3">
    <source>
        <dbReference type="Proteomes" id="UP000245790"/>
    </source>
</evidence>
<feature type="domain" description="PilZ" evidence="1">
    <location>
        <begin position="15"/>
        <end position="107"/>
    </location>
</feature>
<dbReference type="Proteomes" id="UP000245790">
    <property type="component" value="Unassembled WGS sequence"/>
</dbReference>
<comment type="caution">
    <text evidence="2">The sequence shown here is derived from an EMBL/GenBank/DDBJ whole genome shotgun (WGS) entry which is preliminary data.</text>
</comment>
<evidence type="ECO:0000259" key="1">
    <source>
        <dbReference type="Pfam" id="PF07238"/>
    </source>
</evidence>
<sequence>MSSQPKAAPRHGILSLTIKDKAVLYAAYMPFVKNGGLFIPTHKQYNLGDEVFMLLSLMDEKEKIPVAGKIIWITPKGAQGNKAAGIGVQFSNQDNGQARNKIETYLAGALNSERSTHTM</sequence>
<reference evidence="2 3" key="1">
    <citation type="submission" date="2018-05" db="EMBL/GenBank/DDBJ databases">
        <title>Genomic Encyclopedia of Type Strains, Phase IV (KMG-IV): sequencing the most valuable type-strain genomes for metagenomic binning, comparative biology and taxonomic classification.</title>
        <authorList>
            <person name="Goeker M."/>
        </authorList>
    </citation>
    <scope>NUCLEOTIDE SEQUENCE [LARGE SCALE GENOMIC DNA]</scope>
    <source>
        <strain evidence="2 3">DSM 25350</strain>
    </source>
</reference>
<dbReference type="EMBL" id="QGGU01000008">
    <property type="protein sequence ID" value="PWK49270.1"/>
    <property type="molecule type" value="Genomic_DNA"/>
</dbReference>
<dbReference type="Pfam" id="PF07238">
    <property type="entry name" value="PilZ"/>
    <property type="match status" value="1"/>
</dbReference>
<organism evidence="2 3">
    <name type="scientific">Pleionea mediterranea</name>
    <dbReference type="NCBI Taxonomy" id="523701"/>
    <lineage>
        <taxon>Bacteria</taxon>
        <taxon>Pseudomonadati</taxon>
        <taxon>Pseudomonadota</taxon>
        <taxon>Gammaproteobacteria</taxon>
        <taxon>Oceanospirillales</taxon>
        <taxon>Pleioneaceae</taxon>
        <taxon>Pleionea</taxon>
    </lineage>
</organism>
<protein>
    <submittedName>
        <fullName evidence="2">Type IV pilus assembly protein PilZ</fullName>
    </submittedName>
</protein>
<dbReference type="OrthoDB" id="5296245at2"/>
<keyword evidence="3" id="KW-1185">Reference proteome</keyword>